<evidence type="ECO:0000313" key="6">
    <source>
        <dbReference type="EMBL" id="TFK04134.1"/>
    </source>
</evidence>
<dbReference type="InterPro" id="IPR018490">
    <property type="entry name" value="cNMP-bd_dom_sf"/>
</dbReference>
<name>A0A4D9EBZ4_9SAUR</name>
<dbReference type="CDD" id="cd00190">
    <property type="entry name" value="Tryp_SPc"/>
    <property type="match status" value="1"/>
</dbReference>
<dbReference type="InterPro" id="IPR014710">
    <property type="entry name" value="RmlC-like_jellyroll"/>
</dbReference>
<dbReference type="PRINTS" id="PR00722">
    <property type="entry name" value="CHYMOTRYPSIN"/>
</dbReference>
<dbReference type="PROSITE" id="PS50042">
    <property type="entry name" value="CNMP_BINDING_3"/>
    <property type="match status" value="1"/>
</dbReference>
<dbReference type="Pfam" id="PF00089">
    <property type="entry name" value="Trypsin"/>
    <property type="match status" value="1"/>
</dbReference>
<dbReference type="OrthoDB" id="9985152at2759"/>
<dbReference type="Gene3D" id="2.60.120.10">
    <property type="entry name" value="Jelly Rolls"/>
    <property type="match status" value="1"/>
</dbReference>
<dbReference type="CDD" id="cd00038">
    <property type="entry name" value="CAP_ED"/>
    <property type="match status" value="1"/>
</dbReference>
<evidence type="ECO:0000313" key="7">
    <source>
        <dbReference type="Proteomes" id="UP000297703"/>
    </source>
</evidence>
<sequence>MSYRKLPQDLRQRIFTYYDIQYQGRWYNEEEILSEMSEPLKEEVKHHLCARLVKKVPLIQHCDLDFLNAVIMYLNIELFQPREVIIVECSYGDRMYFLEYGRVLIESKSMTKELKAGDYFGELFLLKECARSMTVTALTMCHLFSLSGDELKELLEAYPEIGEEITKCAIHDCESLIEQVPSTSAAVRSAPPDLTESRGRSSSPELKKKQHKSPKAQYWSLRNLRKLLIHTSEAFFSKTVRQRPGILDISKGDQKLASFSTVCQDDGTWHRHMPQCENTYNCSAQGSWADQDGHEDIPVCLPVIYRCSASRKWVSEEMGTELPACVPVCGIPSTPIEEQQRIFGGTRAKPGNFPWQVLFQNPRGGGVLISAHWVLTAAHVLDDSNSKPTMYAGVTNINQQLQKEEPMQLFEEEVFIHPNWTKVANPEARTNFDNDIALLRLTVPVKMGPKISPLCLPGDSPEYELEKGRLGYISGWGQTEDRSRVYHLMKVQIPVVDMAQCRSVKLKPPADSTTFQFTDNMVCAGDGTKNSCSGDGGGAYAIKDPHNDRQYYVGGLVSWGPRCGTYGLYTRVGRYRDWIMGTMS</sequence>
<keyword evidence="7" id="KW-1185">Reference proteome</keyword>
<dbReference type="Pfam" id="PF00027">
    <property type="entry name" value="cNMP_binding"/>
    <property type="match status" value="1"/>
</dbReference>
<dbReference type="SMART" id="SM00020">
    <property type="entry name" value="Tryp_SPc"/>
    <property type="match status" value="1"/>
</dbReference>
<dbReference type="Gene3D" id="2.40.10.10">
    <property type="entry name" value="Trypsin-like serine proteases"/>
    <property type="match status" value="2"/>
</dbReference>
<evidence type="ECO:0000256" key="3">
    <source>
        <dbReference type="SAM" id="MobiDB-lite"/>
    </source>
</evidence>
<gene>
    <name evidence="6" type="ORF">DR999_PMT13400</name>
</gene>
<accession>A0A4D9EBZ4</accession>
<organism evidence="6 7">
    <name type="scientific">Platysternon megacephalum</name>
    <name type="common">big-headed turtle</name>
    <dbReference type="NCBI Taxonomy" id="55544"/>
    <lineage>
        <taxon>Eukaryota</taxon>
        <taxon>Metazoa</taxon>
        <taxon>Chordata</taxon>
        <taxon>Craniata</taxon>
        <taxon>Vertebrata</taxon>
        <taxon>Euteleostomi</taxon>
        <taxon>Archelosauria</taxon>
        <taxon>Testudinata</taxon>
        <taxon>Testudines</taxon>
        <taxon>Cryptodira</taxon>
        <taxon>Durocryptodira</taxon>
        <taxon>Testudinoidea</taxon>
        <taxon>Platysternidae</taxon>
        <taxon>Platysternon</taxon>
    </lineage>
</organism>
<dbReference type="InterPro" id="IPR043504">
    <property type="entry name" value="Peptidase_S1_PA_chymotrypsin"/>
</dbReference>
<dbReference type="PANTHER" id="PTHR24255:SF18">
    <property type="entry name" value="COMPLEMENT C1S SUBCOMPONENT"/>
    <property type="match status" value="1"/>
</dbReference>
<dbReference type="EMBL" id="QXTE01000145">
    <property type="protein sequence ID" value="TFK04134.1"/>
    <property type="molecule type" value="Genomic_DNA"/>
</dbReference>
<dbReference type="AlphaFoldDB" id="A0A4D9EBZ4"/>
<protein>
    <submittedName>
        <fullName evidence="6">Protein canopy-like protein 2</fullName>
    </submittedName>
</protein>
<feature type="domain" description="Cyclic nucleotide-binding" evidence="4">
    <location>
        <begin position="58"/>
        <end position="155"/>
    </location>
</feature>
<feature type="domain" description="Peptidase S1" evidence="5">
    <location>
        <begin position="342"/>
        <end position="584"/>
    </location>
</feature>
<reference evidence="6 7" key="1">
    <citation type="submission" date="2019-04" db="EMBL/GenBank/DDBJ databases">
        <title>Draft genome of the big-headed turtle Platysternon megacephalum.</title>
        <authorList>
            <person name="Gong S."/>
        </authorList>
    </citation>
    <scope>NUCLEOTIDE SEQUENCE [LARGE SCALE GENOMIC DNA]</scope>
    <source>
        <strain evidence="6">DO16091913</strain>
        <tissue evidence="6">Muscle</tissue>
    </source>
</reference>
<dbReference type="STRING" id="55544.A0A4D9EBZ4"/>
<dbReference type="InterPro" id="IPR001314">
    <property type="entry name" value="Peptidase_S1A"/>
</dbReference>
<dbReference type="Gene3D" id="2.10.70.10">
    <property type="entry name" value="Complement Module, domain 1"/>
    <property type="match status" value="1"/>
</dbReference>
<keyword evidence="1" id="KW-0768">Sushi</keyword>
<dbReference type="GO" id="GO:0005615">
    <property type="term" value="C:extracellular space"/>
    <property type="evidence" value="ECO:0007669"/>
    <property type="project" value="TreeGrafter"/>
</dbReference>
<dbReference type="PANTHER" id="PTHR24255">
    <property type="entry name" value="COMPLEMENT COMPONENT 1, S SUBCOMPONENT-RELATED"/>
    <property type="match status" value="1"/>
</dbReference>
<evidence type="ECO:0000256" key="2">
    <source>
        <dbReference type="ARBA" id="ARBA00023157"/>
    </source>
</evidence>
<dbReference type="Proteomes" id="UP000297703">
    <property type="component" value="Unassembled WGS sequence"/>
</dbReference>
<dbReference type="GO" id="GO:0004252">
    <property type="term" value="F:serine-type endopeptidase activity"/>
    <property type="evidence" value="ECO:0007669"/>
    <property type="project" value="InterPro"/>
</dbReference>
<dbReference type="InterPro" id="IPR000595">
    <property type="entry name" value="cNMP-bd_dom"/>
</dbReference>
<dbReference type="GO" id="GO:0006508">
    <property type="term" value="P:proteolysis"/>
    <property type="evidence" value="ECO:0007669"/>
    <property type="project" value="InterPro"/>
</dbReference>
<dbReference type="InterPro" id="IPR001254">
    <property type="entry name" value="Trypsin_dom"/>
</dbReference>
<dbReference type="Gene3D" id="1.10.287.630">
    <property type="entry name" value="Helix hairpin bin"/>
    <property type="match status" value="1"/>
</dbReference>
<dbReference type="FunFam" id="2.40.10.10:FF:000059">
    <property type="entry name" value="Complement C1s subcomponent"/>
    <property type="match status" value="1"/>
</dbReference>
<dbReference type="SUPFAM" id="SSF50494">
    <property type="entry name" value="Trypsin-like serine proteases"/>
    <property type="match status" value="1"/>
</dbReference>
<comment type="caution">
    <text evidence="6">The sequence shown here is derived from an EMBL/GenBank/DDBJ whole genome shotgun (WGS) entry which is preliminary data.</text>
</comment>
<dbReference type="InterPro" id="IPR009003">
    <property type="entry name" value="Peptidase_S1_PA"/>
</dbReference>
<dbReference type="PROSITE" id="PS50240">
    <property type="entry name" value="TRYPSIN_DOM"/>
    <property type="match status" value="1"/>
</dbReference>
<keyword evidence="2" id="KW-1015">Disulfide bond</keyword>
<proteinExistence type="predicted"/>
<dbReference type="SMART" id="SM00100">
    <property type="entry name" value="cNMP"/>
    <property type="match status" value="1"/>
</dbReference>
<feature type="region of interest" description="Disordered" evidence="3">
    <location>
        <begin position="182"/>
        <end position="214"/>
    </location>
</feature>
<dbReference type="SUPFAM" id="SSF51206">
    <property type="entry name" value="cAMP-binding domain-like"/>
    <property type="match status" value="1"/>
</dbReference>
<reference evidence="6 7" key="2">
    <citation type="submission" date="2019-04" db="EMBL/GenBank/DDBJ databases">
        <title>The genome sequence of big-headed turtle.</title>
        <authorList>
            <person name="Gong S."/>
        </authorList>
    </citation>
    <scope>NUCLEOTIDE SEQUENCE [LARGE SCALE GENOMIC DNA]</scope>
    <source>
        <strain evidence="6">DO16091913</strain>
        <tissue evidence="6">Muscle</tissue>
    </source>
</reference>
<evidence type="ECO:0000259" key="5">
    <source>
        <dbReference type="PROSITE" id="PS50240"/>
    </source>
</evidence>
<evidence type="ECO:0000259" key="4">
    <source>
        <dbReference type="PROSITE" id="PS50042"/>
    </source>
</evidence>
<evidence type="ECO:0000256" key="1">
    <source>
        <dbReference type="ARBA" id="ARBA00022659"/>
    </source>
</evidence>